<dbReference type="Proteomes" id="UP000777661">
    <property type="component" value="Unassembled WGS sequence"/>
</dbReference>
<dbReference type="Gene3D" id="3.40.50.2000">
    <property type="entry name" value="Glycogen Phosphorylase B"/>
    <property type="match status" value="1"/>
</dbReference>
<reference evidence="1 2" key="1">
    <citation type="submission" date="2021-06" db="EMBL/GenBank/DDBJ databases">
        <title>Nitratireductor porphyridii sp. nov., isolated from a small marine red alga, Porphyridium purpureum in South Korea.</title>
        <authorList>
            <person name="Kim K.H."/>
            <person name="Kristyanto S."/>
            <person name="Jeon C.O."/>
        </authorList>
    </citation>
    <scope>NUCLEOTIDE SEQUENCE [LARGE SCALE GENOMIC DNA]</scope>
    <source>
        <strain evidence="1 2">R6</strain>
    </source>
</reference>
<evidence type="ECO:0000313" key="1">
    <source>
        <dbReference type="EMBL" id="MBY8914955.1"/>
    </source>
</evidence>
<protein>
    <recommendedName>
        <fullName evidence="3">Glycosyltransferase family 1 protein</fullName>
    </recommendedName>
</protein>
<dbReference type="RefSeq" id="WP_223004288.1">
    <property type="nucleotide sequence ID" value="NZ_JAHSQO010000001.1"/>
</dbReference>
<dbReference type="EMBL" id="JAHSQO010000001">
    <property type="protein sequence ID" value="MBY8914955.1"/>
    <property type="molecule type" value="Genomic_DNA"/>
</dbReference>
<name>A0ABS7R203_9HYPH</name>
<evidence type="ECO:0000313" key="2">
    <source>
        <dbReference type="Proteomes" id="UP000777661"/>
    </source>
</evidence>
<evidence type="ECO:0008006" key="3">
    <source>
        <dbReference type="Google" id="ProtNLM"/>
    </source>
</evidence>
<sequence length="365" mass="41531">MTERVLQGVTGQAAQPGAYAIGLRENGVIADTCSIVEHKFGYRSDIFVETEGKPLNDVFNILKKLAENYDIFHFHGRSFINKWPLQGFPAFQDIIFLKLLGKKVYFHFPGQEVRLSTVFADVNPYHYVRELRDIFIHQPDRIKVLMRDFLVSICDAVFVLDPEILTYVPGAQIMPRALHEADWEYSGFNQNKRPLIVHAPSSRKIKGTDAFLAAADQLQSEGCRFDVKLIEDVPYSEAVCAYREADIIVDQLRIGWYGVLAVEAMALGKPTVAYIRDDLWRDHGSTLPIVNANPDNVADVLRVLIKDSSLRMRIGLRSREYFLAEHTAKKVGAELLEVYRRPFCNPDLSSLANFLVHQNFARDKV</sequence>
<accession>A0ABS7R203</accession>
<proteinExistence type="predicted"/>
<organism evidence="1 2">
    <name type="scientific">Nitratireductor rhodophyticola</name>
    <dbReference type="NCBI Taxonomy" id="2854036"/>
    <lineage>
        <taxon>Bacteria</taxon>
        <taxon>Pseudomonadati</taxon>
        <taxon>Pseudomonadota</taxon>
        <taxon>Alphaproteobacteria</taxon>
        <taxon>Hyphomicrobiales</taxon>
        <taxon>Phyllobacteriaceae</taxon>
        <taxon>Nitratireductor</taxon>
    </lineage>
</organism>
<comment type="caution">
    <text evidence="1">The sequence shown here is derived from an EMBL/GenBank/DDBJ whole genome shotgun (WGS) entry which is preliminary data.</text>
</comment>
<dbReference type="SUPFAM" id="SSF53756">
    <property type="entry name" value="UDP-Glycosyltransferase/glycogen phosphorylase"/>
    <property type="match status" value="1"/>
</dbReference>
<keyword evidence="2" id="KW-1185">Reference proteome</keyword>
<gene>
    <name evidence="1" type="ORF">KVG22_00010</name>
</gene>